<feature type="coiled-coil region" evidence="5">
    <location>
        <begin position="302"/>
        <end position="336"/>
    </location>
</feature>
<evidence type="ECO:0000313" key="9">
    <source>
        <dbReference type="EMBL" id="NWU94574.1"/>
    </source>
</evidence>
<dbReference type="InterPro" id="IPR051025">
    <property type="entry name" value="RhoGAP"/>
</dbReference>
<evidence type="ECO:0000256" key="2">
    <source>
        <dbReference type="ARBA" id="ARBA00022771"/>
    </source>
</evidence>
<sequence length="854" mass="91562">GTLKRPTSLSRHASAAGFPLSPAGPRSTGPKGHKPPASHSPVEGAEGPFIDTEDIAQLLADVARFAEALEKLRDVVLRDDPKEPQRPLAHECLGETLRVLRQVITKYPLLNTLETLTAAGTLISKVKGFHYESHNEGDKREFEKAVEAIAVSFSSTVSEFLMGEVDSSTILSIPPSDQSQSMENLYGGIPGPGGDPVLSGVQGDEAEGGFPSSGWPCPAGGCRPLGTALEEPPPPGLPVALGLRAARLLAPQASMPFLSIYLLALEQDMEHGTSVLQAASTLQTQTFLQPLALRRLEHEKRRKEIKEQWHRAQRKLQEAEGNLRKARQVYMQRSEEHDRAKFLAAKAEEEQQSSSSTTRTLDKKRRLEEEAKSKADEAMATYRTCVADANTQKQELEDTKVNSLRQIHEVIKQSDQVIKTMSGGCRGGPGAGRGALPCPRGGSELPPLQGRGLESPSQPCSPSCPPPRSPFARTRKGSFNSGDFGGSSISEGSGLPKEGTPAEGGAGAKDQPSGAEQRGLRGHQVHKSWPSSVTDGDGSPDPTPGELGRKLQRLSSNGTASSAEELGGQDESASPFEQSGSPPLPSVCSPFSSSPLLSSPSPLPLLSSLPPLHRSCLILLLRKGPSVGPEEQQAGASRGVPGDRVAPTAPTRPGSCPSLTAPLGSRCQGIYRVNGVKTRVEKLCQAFETGKELVELSQASPHDISNVLKLYLRQLPEPILPFRLYNELMGAAKESLQGGEAKGRGGRGGPELLDRGADTDKVVVNLVLKLKQLLQELPRENKVTLQFLLQHLRRIVEVEEDNKMTPGNLGIVFGPTLMRPRPTAATVSLSSLVDYPHQARVIEALITFYPSIFE</sequence>
<evidence type="ECO:0000256" key="4">
    <source>
        <dbReference type="PROSITE-ProRule" id="PRU01077"/>
    </source>
</evidence>
<feature type="compositionally biased region" description="Low complexity" evidence="6">
    <location>
        <begin position="586"/>
        <end position="595"/>
    </location>
</feature>
<keyword evidence="2" id="KW-0862">Zinc</keyword>
<dbReference type="InterPro" id="IPR057028">
    <property type="entry name" value="RHG29_45_N"/>
</dbReference>
<comment type="caution">
    <text evidence="9">The sequence shown here is derived from an EMBL/GenBank/DDBJ whole genome shotgun (WGS) entry which is preliminary data.</text>
</comment>
<feature type="domain" description="F-BAR" evidence="8">
    <location>
        <begin position="254"/>
        <end position="468"/>
    </location>
</feature>
<dbReference type="SUPFAM" id="SSF48350">
    <property type="entry name" value="GTPase activation domain, GAP"/>
    <property type="match status" value="1"/>
</dbReference>
<proteinExistence type="predicted"/>
<dbReference type="GO" id="GO:0008270">
    <property type="term" value="F:zinc ion binding"/>
    <property type="evidence" value="ECO:0007669"/>
    <property type="project" value="UniProtKB-KW"/>
</dbReference>
<feature type="non-terminal residue" evidence="9">
    <location>
        <position position="854"/>
    </location>
</feature>
<feature type="compositionally biased region" description="Gly residues" evidence="6">
    <location>
        <begin position="424"/>
        <end position="433"/>
    </location>
</feature>
<protein>
    <submittedName>
        <fullName evidence="9">HMHA1 protein</fullName>
    </submittedName>
</protein>
<dbReference type="Pfam" id="PF00620">
    <property type="entry name" value="RhoGAP"/>
    <property type="match status" value="1"/>
</dbReference>
<dbReference type="Proteomes" id="UP000544127">
    <property type="component" value="Unassembled WGS sequence"/>
</dbReference>
<organism evidence="9 10">
    <name type="scientific">Upupa epops</name>
    <name type="common">Eurasian hoopoe</name>
    <dbReference type="NCBI Taxonomy" id="57439"/>
    <lineage>
        <taxon>Eukaryota</taxon>
        <taxon>Metazoa</taxon>
        <taxon>Chordata</taxon>
        <taxon>Craniata</taxon>
        <taxon>Vertebrata</taxon>
        <taxon>Euteleostomi</taxon>
        <taxon>Archelosauria</taxon>
        <taxon>Archosauria</taxon>
        <taxon>Dinosauria</taxon>
        <taxon>Saurischia</taxon>
        <taxon>Theropoda</taxon>
        <taxon>Coelurosauria</taxon>
        <taxon>Aves</taxon>
        <taxon>Neognathae</taxon>
        <taxon>Neoaves</taxon>
        <taxon>Telluraves</taxon>
        <taxon>Coraciimorphae</taxon>
        <taxon>Bucerotiformes</taxon>
        <taxon>Upupidae</taxon>
        <taxon>Upupa</taxon>
    </lineage>
</organism>
<dbReference type="OrthoDB" id="79452at2759"/>
<evidence type="ECO:0000313" key="10">
    <source>
        <dbReference type="Proteomes" id="UP000544127"/>
    </source>
</evidence>
<dbReference type="EMBL" id="VZRI01006619">
    <property type="protein sequence ID" value="NWU94574.1"/>
    <property type="molecule type" value="Genomic_DNA"/>
</dbReference>
<feature type="non-terminal residue" evidence="9">
    <location>
        <position position="1"/>
    </location>
</feature>
<dbReference type="InterPro" id="IPR031160">
    <property type="entry name" value="F_BAR_dom"/>
</dbReference>
<feature type="compositionally biased region" description="Polar residues" evidence="6">
    <location>
        <begin position="1"/>
        <end position="11"/>
    </location>
</feature>
<feature type="domain" description="Rho-GAP" evidence="7">
    <location>
        <begin position="640"/>
        <end position="853"/>
    </location>
</feature>
<dbReference type="Pfam" id="PF24235">
    <property type="entry name" value="RHG29_45_N"/>
    <property type="match status" value="1"/>
</dbReference>
<dbReference type="PROSITE" id="PS51741">
    <property type="entry name" value="F_BAR"/>
    <property type="match status" value="1"/>
</dbReference>
<dbReference type="GO" id="GO:0016020">
    <property type="term" value="C:membrane"/>
    <property type="evidence" value="ECO:0007669"/>
    <property type="project" value="TreeGrafter"/>
</dbReference>
<dbReference type="GO" id="GO:0007165">
    <property type="term" value="P:signal transduction"/>
    <property type="evidence" value="ECO:0007669"/>
    <property type="project" value="InterPro"/>
</dbReference>
<dbReference type="InterPro" id="IPR027267">
    <property type="entry name" value="AH/BAR_dom_sf"/>
</dbReference>
<keyword evidence="3 4" id="KW-0175">Coiled coil</keyword>
<name>A0A7K6AX78_UPUEP</name>
<feature type="region of interest" description="Disordered" evidence="6">
    <location>
        <begin position="420"/>
        <end position="595"/>
    </location>
</feature>
<dbReference type="SMART" id="SM00324">
    <property type="entry name" value="RhoGAP"/>
    <property type="match status" value="1"/>
</dbReference>
<evidence type="ECO:0000256" key="5">
    <source>
        <dbReference type="SAM" id="Coils"/>
    </source>
</evidence>
<evidence type="ECO:0000256" key="3">
    <source>
        <dbReference type="ARBA" id="ARBA00023054"/>
    </source>
</evidence>
<evidence type="ECO:0000256" key="1">
    <source>
        <dbReference type="ARBA" id="ARBA00022468"/>
    </source>
</evidence>
<feature type="compositionally biased region" description="Low complexity" evidence="6">
    <location>
        <begin position="477"/>
        <end position="490"/>
    </location>
</feature>
<evidence type="ECO:0000259" key="7">
    <source>
        <dbReference type="PROSITE" id="PS50238"/>
    </source>
</evidence>
<evidence type="ECO:0000259" key="8">
    <source>
        <dbReference type="PROSITE" id="PS51741"/>
    </source>
</evidence>
<dbReference type="InterPro" id="IPR008936">
    <property type="entry name" value="Rho_GTPase_activation_prot"/>
</dbReference>
<evidence type="ECO:0000256" key="6">
    <source>
        <dbReference type="SAM" id="MobiDB-lite"/>
    </source>
</evidence>
<dbReference type="InterPro" id="IPR000198">
    <property type="entry name" value="RhoGAP_dom"/>
</dbReference>
<gene>
    <name evidence="9" type="primary">Arhgap45</name>
    <name evidence="9" type="ORF">UPUEPO_R12674</name>
</gene>
<dbReference type="SUPFAM" id="SSF103657">
    <property type="entry name" value="BAR/IMD domain-like"/>
    <property type="match status" value="1"/>
</dbReference>
<dbReference type="Gene3D" id="1.10.555.10">
    <property type="entry name" value="Rho GTPase activation protein"/>
    <property type="match status" value="1"/>
</dbReference>
<dbReference type="GO" id="GO:0005096">
    <property type="term" value="F:GTPase activator activity"/>
    <property type="evidence" value="ECO:0007669"/>
    <property type="project" value="UniProtKB-KW"/>
</dbReference>
<dbReference type="PANTHER" id="PTHR15228">
    <property type="entry name" value="SPERMATHECAL PHYSIOLOGY VARIANT"/>
    <property type="match status" value="1"/>
</dbReference>
<keyword evidence="2" id="KW-0863">Zinc-finger</keyword>
<dbReference type="Pfam" id="PF22699">
    <property type="entry name" value="GMIP-like_FCH"/>
    <property type="match status" value="1"/>
</dbReference>
<accession>A0A7K6AX78</accession>
<feature type="region of interest" description="Disordered" evidence="6">
    <location>
        <begin position="627"/>
        <end position="659"/>
    </location>
</feature>
<dbReference type="PROSITE" id="PS50238">
    <property type="entry name" value="RHOGAP"/>
    <property type="match status" value="1"/>
</dbReference>
<dbReference type="Gene3D" id="1.20.1270.60">
    <property type="entry name" value="Arfaptin homology (AH) domain/BAR domain"/>
    <property type="match status" value="1"/>
</dbReference>
<dbReference type="GO" id="GO:0051056">
    <property type="term" value="P:regulation of small GTPase mediated signal transduction"/>
    <property type="evidence" value="ECO:0007669"/>
    <property type="project" value="UniProtKB-ARBA"/>
</dbReference>
<keyword evidence="1" id="KW-0343">GTPase activation</keyword>
<dbReference type="PANTHER" id="PTHR15228:SF18">
    <property type="entry name" value="RHO GTPASE-ACTIVATING PROTEIN 45"/>
    <property type="match status" value="1"/>
</dbReference>
<feature type="compositionally biased region" description="Basic and acidic residues" evidence="6">
    <location>
        <begin position="365"/>
        <end position="376"/>
    </location>
</feature>
<keyword evidence="2" id="KW-0479">Metal-binding</keyword>
<feature type="region of interest" description="Disordered" evidence="6">
    <location>
        <begin position="735"/>
        <end position="754"/>
    </location>
</feature>
<feature type="compositionally biased region" description="Polar residues" evidence="6">
    <location>
        <begin position="553"/>
        <end position="562"/>
    </location>
</feature>
<feature type="compositionally biased region" description="Polar residues" evidence="6">
    <location>
        <begin position="571"/>
        <end position="580"/>
    </location>
</feature>
<dbReference type="InterPro" id="IPR054713">
    <property type="entry name" value="GMIP/FCHO2-like_FCH"/>
</dbReference>
<feature type="region of interest" description="Disordered" evidence="6">
    <location>
        <begin position="1"/>
        <end position="47"/>
    </location>
</feature>
<feature type="region of interest" description="Disordered" evidence="6">
    <location>
        <begin position="345"/>
        <end position="376"/>
    </location>
</feature>
<keyword evidence="10" id="KW-1185">Reference proteome</keyword>
<reference evidence="9 10" key="1">
    <citation type="submission" date="2019-09" db="EMBL/GenBank/DDBJ databases">
        <title>Bird 10,000 Genomes (B10K) Project - Family phase.</title>
        <authorList>
            <person name="Zhang G."/>
        </authorList>
    </citation>
    <scope>NUCLEOTIDE SEQUENCE [LARGE SCALE GENOMIC DNA]</scope>
    <source>
        <strain evidence="9">B10K-DU-012-37</strain>
    </source>
</reference>
<dbReference type="AlphaFoldDB" id="A0A7K6AX78"/>